<dbReference type="EMBL" id="JAHXZI010000014">
    <property type="protein sequence ID" value="MBW6437279.1"/>
    <property type="molecule type" value="Genomic_DNA"/>
</dbReference>
<evidence type="ECO:0000313" key="8">
    <source>
        <dbReference type="EMBL" id="MBW6437279.1"/>
    </source>
</evidence>
<keyword evidence="2" id="KW-0813">Transport</keyword>
<evidence type="ECO:0000256" key="3">
    <source>
        <dbReference type="ARBA" id="ARBA00022741"/>
    </source>
</evidence>
<evidence type="ECO:0000256" key="4">
    <source>
        <dbReference type="ARBA" id="ARBA00022840"/>
    </source>
</evidence>
<evidence type="ECO:0000256" key="6">
    <source>
        <dbReference type="SAM" id="MobiDB-lite"/>
    </source>
</evidence>
<dbReference type="CDD" id="cd03224">
    <property type="entry name" value="ABC_TM1139_LivF_branched"/>
    <property type="match status" value="1"/>
</dbReference>
<evidence type="ECO:0000256" key="5">
    <source>
        <dbReference type="ARBA" id="ARBA00022970"/>
    </source>
</evidence>
<feature type="compositionally biased region" description="Polar residues" evidence="6">
    <location>
        <begin position="232"/>
        <end position="248"/>
    </location>
</feature>
<evidence type="ECO:0000259" key="7">
    <source>
        <dbReference type="PROSITE" id="PS50893"/>
    </source>
</evidence>
<accession>A0ABS7B885</accession>
<dbReference type="InterPro" id="IPR003593">
    <property type="entry name" value="AAA+_ATPase"/>
</dbReference>
<dbReference type="SMART" id="SM00382">
    <property type="entry name" value="AAA"/>
    <property type="match status" value="1"/>
</dbReference>
<proteinExistence type="inferred from homology"/>
<dbReference type="InterPro" id="IPR017871">
    <property type="entry name" value="ABC_transporter-like_CS"/>
</dbReference>
<dbReference type="SUPFAM" id="SSF52540">
    <property type="entry name" value="P-loop containing nucleoside triphosphate hydrolases"/>
    <property type="match status" value="1"/>
</dbReference>
<gene>
    <name evidence="8" type="ORF">KZ829_26435</name>
</gene>
<reference evidence="8 9" key="1">
    <citation type="journal article" date="2013" name="Antonie Van Leeuwenhoek">
        <title>Actinoplanes hulinensis sp. nov., a novel actinomycete isolated from soybean root (Glycine max (L.) Merr).</title>
        <authorList>
            <person name="Shen Y."/>
            <person name="Liu C."/>
            <person name="Wang X."/>
            <person name="Zhao J."/>
            <person name="Jia F."/>
            <person name="Zhang Y."/>
            <person name="Wang L."/>
            <person name="Yang D."/>
            <person name="Xiang W."/>
        </authorList>
    </citation>
    <scope>NUCLEOTIDE SEQUENCE [LARGE SCALE GENOMIC DNA]</scope>
    <source>
        <strain evidence="8 9">NEAU-M9</strain>
    </source>
</reference>
<dbReference type="Gene3D" id="3.40.50.300">
    <property type="entry name" value="P-loop containing nucleotide triphosphate hydrolases"/>
    <property type="match status" value="1"/>
</dbReference>
<dbReference type="PANTHER" id="PTHR43820">
    <property type="entry name" value="HIGH-AFFINITY BRANCHED-CHAIN AMINO ACID TRANSPORT ATP-BINDING PROTEIN LIVF"/>
    <property type="match status" value="1"/>
</dbReference>
<evidence type="ECO:0000256" key="2">
    <source>
        <dbReference type="ARBA" id="ARBA00022448"/>
    </source>
</evidence>
<comment type="similarity">
    <text evidence="1">Belongs to the ABC transporter superfamily.</text>
</comment>
<keyword evidence="4 8" id="KW-0067">ATP-binding</keyword>
<dbReference type="PANTHER" id="PTHR43820:SF4">
    <property type="entry name" value="HIGH-AFFINITY BRANCHED-CHAIN AMINO ACID TRANSPORT ATP-BINDING PROTEIN LIVF"/>
    <property type="match status" value="1"/>
</dbReference>
<dbReference type="InterPro" id="IPR052156">
    <property type="entry name" value="BCAA_Transport_ATP-bd_LivF"/>
</dbReference>
<dbReference type="Pfam" id="PF00005">
    <property type="entry name" value="ABC_tran"/>
    <property type="match status" value="1"/>
</dbReference>
<feature type="region of interest" description="Disordered" evidence="6">
    <location>
        <begin position="231"/>
        <end position="264"/>
    </location>
</feature>
<dbReference type="PROSITE" id="PS00211">
    <property type="entry name" value="ABC_TRANSPORTER_1"/>
    <property type="match status" value="1"/>
</dbReference>
<protein>
    <submittedName>
        <fullName evidence="8">ABC transporter ATP-binding protein</fullName>
    </submittedName>
</protein>
<dbReference type="InterPro" id="IPR003439">
    <property type="entry name" value="ABC_transporter-like_ATP-bd"/>
</dbReference>
<feature type="domain" description="ABC transporter" evidence="7">
    <location>
        <begin position="5"/>
        <end position="231"/>
    </location>
</feature>
<sequence>MTEMLRLDAVTAGYAGIPAVRDIGLSVASGEIVAMLGPNGAGKTTTLRTAAGILTPMTGTVAAFGRPLRRRLEQNARAGLVLVPDTRGVFHSLTVRENLTLARRRRGDSLDDVLDLFPALRELMGRRCGQLSGGEQQMLAIAKALVHRPRVLLIDEMSMGLAPVAVQALLPSIRALADRFAVGVLLVEQHIDLALSIADRAVVLHHGRIVLTGPAAELRADRNAVAEAYFGASSTHDSSPPDSGQSGVAQFEVQATPPGCTGSS</sequence>
<evidence type="ECO:0000313" key="9">
    <source>
        <dbReference type="Proteomes" id="UP001519863"/>
    </source>
</evidence>
<evidence type="ECO:0000256" key="1">
    <source>
        <dbReference type="ARBA" id="ARBA00005417"/>
    </source>
</evidence>
<organism evidence="8 9">
    <name type="scientific">Actinoplanes hulinensis</name>
    <dbReference type="NCBI Taxonomy" id="1144547"/>
    <lineage>
        <taxon>Bacteria</taxon>
        <taxon>Bacillati</taxon>
        <taxon>Actinomycetota</taxon>
        <taxon>Actinomycetes</taxon>
        <taxon>Micromonosporales</taxon>
        <taxon>Micromonosporaceae</taxon>
        <taxon>Actinoplanes</taxon>
    </lineage>
</organism>
<keyword evidence="5" id="KW-0029">Amino-acid transport</keyword>
<dbReference type="InterPro" id="IPR027417">
    <property type="entry name" value="P-loop_NTPase"/>
</dbReference>
<name>A0ABS7B885_9ACTN</name>
<dbReference type="Proteomes" id="UP001519863">
    <property type="component" value="Unassembled WGS sequence"/>
</dbReference>
<keyword evidence="9" id="KW-1185">Reference proteome</keyword>
<dbReference type="GO" id="GO:0005524">
    <property type="term" value="F:ATP binding"/>
    <property type="evidence" value="ECO:0007669"/>
    <property type="project" value="UniProtKB-KW"/>
</dbReference>
<comment type="caution">
    <text evidence="8">The sequence shown here is derived from an EMBL/GenBank/DDBJ whole genome shotgun (WGS) entry which is preliminary data.</text>
</comment>
<keyword evidence="3" id="KW-0547">Nucleotide-binding</keyword>
<dbReference type="PROSITE" id="PS50893">
    <property type="entry name" value="ABC_TRANSPORTER_2"/>
    <property type="match status" value="1"/>
</dbReference>